<comment type="caution">
    <text evidence="1">The sequence shown here is derived from an EMBL/GenBank/DDBJ whole genome shotgun (WGS) entry which is preliminary data.</text>
</comment>
<gene>
    <name evidence="1" type="ORF">K488DRAFT_88982</name>
</gene>
<sequence>MSSMHRTSESQPPAKRARHSSSLSSQSSSAGRASTSSAPTSTSSLESHSSSSSSVTVKKERYKTPELTFSSQPVKTGSRYYKMPPECDKSVPNYSENRSEFYLRKKMELKRQALPGFEITKAMWRPDGLAIDWKSTIPVLADTLRPPGGNLVTALNTASQANALSLGQALESSPRPVNSTSSQHITSGVAVSPQRSTNKRKTKRTPSLAKALPSPRPAPSTVIDDSIWLEEQSSTVSLEALTRPAQPPIETNFASSSAGRPPAPNQGPSRSSPTVAASTARPSSSASLPSNLSSDSNFQLPKYDTPCTDYGLVEDWPTKDESQQVSETAIQFLNRYILLWDGDRAKLVNAYGKDAFFSRRRIVCTAESMMSLTGSKDALVHGRTEVVAALRDIGSLQIFKDGVAERIVYDVSHLGRIGTLLTVRGSFYELRAGKTTEVPFTWAFVLRSCSNEELVASEDETDAWPLVVISHQMLIYRLA</sequence>
<name>A0ACB8QBX8_9AGAM</name>
<dbReference type="EMBL" id="MU273693">
    <property type="protein sequence ID" value="KAI0029177.1"/>
    <property type="molecule type" value="Genomic_DNA"/>
</dbReference>
<organism evidence="1 2">
    <name type="scientific">Vararia minispora EC-137</name>
    <dbReference type="NCBI Taxonomy" id="1314806"/>
    <lineage>
        <taxon>Eukaryota</taxon>
        <taxon>Fungi</taxon>
        <taxon>Dikarya</taxon>
        <taxon>Basidiomycota</taxon>
        <taxon>Agaricomycotina</taxon>
        <taxon>Agaricomycetes</taxon>
        <taxon>Russulales</taxon>
        <taxon>Lachnocladiaceae</taxon>
        <taxon>Vararia</taxon>
    </lineage>
</organism>
<reference evidence="1" key="2">
    <citation type="journal article" date="2022" name="New Phytol.">
        <title>Evolutionary transition to the ectomycorrhizal habit in the genomes of a hyperdiverse lineage of mushroom-forming fungi.</title>
        <authorList>
            <person name="Looney B."/>
            <person name="Miyauchi S."/>
            <person name="Morin E."/>
            <person name="Drula E."/>
            <person name="Courty P.E."/>
            <person name="Kohler A."/>
            <person name="Kuo A."/>
            <person name="LaButti K."/>
            <person name="Pangilinan J."/>
            <person name="Lipzen A."/>
            <person name="Riley R."/>
            <person name="Andreopoulos W."/>
            <person name="He G."/>
            <person name="Johnson J."/>
            <person name="Nolan M."/>
            <person name="Tritt A."/>
            <person name="Barry K.W."/>
            <person name="Grigoriev I.V."/>
            <person name="Nagy L.G."/>
            <person name="Hibbett D."/>
            <person name="Henrissat B."/>
            <person name="Matheny P.B."/>
            <person name="Labbe J."/>
            <person name="Martin F.M."/>
        </authorList>
    </citation>
    <scope>NUCLEOTIDE SEQUENCE</scope>
    <source>
        <strain evidence="1">EC-137</strain>
    </source>
</reference>
<accession>A0ACB8QBX8</accession>
<keyword evidence="2" id="KW-1185">Reference proteome</keyword>
<evidence type="ECO:0000313" key="1">
    <source>
        <dbReference type="EMBL" id="KAI0029177.1"/>
    </source>
</evidence>
<evidence type="ECO:0000313" key="2">
    <source>
        <dbReference type="Proteomes" id="UP000814128"/>
    </source>
</evidence>
<proteinExistence type="predicted"/>
<dbReference type="Proteomes" id="UP000814128">
    <property type="component" value="Unassembled WGS sequence"/>
</dbReference>
<reference evidence="1" key="1">
    <citation type="submission" date="2021-02" db="EMBL/GenBank/DDBJ databases">
        <authorList>
            <consortium name="DOE Joint Genome Institute"/>
            <person name="Ahrendt S."/>
            <person name="Looney B.P."/>
            <person name="Miyauchi S."/>
            <person name="Morin E."/>
            <person name="Drula E."/>
            <person name="Courty P.E."/>
            <person name="Chicoki N."/>
            <person name="Fauchery L."/>
            <person name="Kohler A."/>
            <person name="Kuo A."/>
            <person name="Labutti K."/>
            <person name="Pangilinan J."/>
            <person name="Lipzen A."/>
            <person name="Riley R."/>
            <person name="Andreopoulos W."/>
            <person name="He G."/>
            <person name="Johnson J."/>
            <person name="Barry K.W."/>
            <person name="Grigoriev I.V."/>
            <person name="Nagy L."/>
            <person name="Hibbett D."/>
            <person name="Henrissat B."/>
            <person name="Matheny P.B."/>
            <person name="Labbe J."/>
            <person name="Martin F."/>
        </authorList>
    </citation>
    <scope>NUCLEOTIDE SEQUENCE</scope>
    <source>
        <strain evidence="1">EC-137</strain>
    </source>
</reference>
<protein>
    <submittedName>
        <fullName evidence="1">Uncharacterized protein</fullName>
    </submittedName>
</protein>